<comment type="similarity">
    <text evidence="1 8">Belongs to the ferritin family. Prokaryotic subfamily.</text>
</comment>
<dbReference type="PANTHER" id="PTHR11431:SF127">
    <property type="entry name" value="BACTERIAL NON-HEME FERRITIN"/>
    <property type="match status" value="1"/>
</dbReference>
<evidence type="ECO:0000256" key="5">
    <source>
        <dbReference type="ARBA" id="ARBA00023004"/>
    </source>
</evidence>
<dbReference type="Proteomes" id="UP000192393">
    <property type="component" value="Unassembled WGS sequence"/>
</dbReference>
<dbReference type="OrthoDB" id="9801481at2"/>
<proteinExistence type="inferred from homology"/>
<name>A0A1W2AFZ9_9FLAO</name>
<dbReference type="PANTHER" id="PTHR11431">
    <property type="entry name" value="FERRITIN"/>
    <property type="match status" value="1"/>
</dbReference>
<comment type="subcellular location">
    <subcellularLocation>
        <location evidence="8">Cytoplasm</location>
    </subcellularLocation>
</comment>
<dbReference type="GO" id="GO:0008198">
    <property type="term" value="F:ferrous iron binding"/>
    <property type="evidence" value="ECO:0007669"/>
    <property type="project" value="TreeGrafter"/>
</dbReference>
<protein>
    <recommendedName>
        <fullName evidence="8">Ferritin</fullName>
        <ecNumber evidence="8">1.16.3.2</ecNumber>
    </recommendedName>
</protein>
<dbReference type="InterPro" id="IPR001519">
    <property type="entry name" value="Ferritin"/>
</dbReference>
<dbReference type="EMBL" id="FWXS01000004">
    <property type="protein sequence ID" value="SMC59168.1"/>
    <property type="molecule type" value="Genomic_DNA"/>
</dbReference>
<feature type="binding site" evidence="7">
    <location>
        <position position="50"/>
    </location>
    <ligand>
        <name>Fe cation</name>
        <dbReference type="ChEBI" id="CHEBI:24875"/>
        <label>1</label>
    </ligand>
</feature>
<keyword evidence="5 7" id="KW-0408">Iron</keyword>
<reference evidence="10 11" key="1">
    <citation type="submission" date="2017-04" db="EMBL/GenBank/DDBJ databases">
        <authorList>
            <person name="Afonso C.L."/>
            <person name="Miller P.J."/>
            <person name="Scott M.A."/>
            <person name="Spackman E."/>
            <person name="Goraichik I."/>
            <person name="Dimitrov K.M."/>
            <person name="Suarez D.L."/>
            <person name="Swayne D.E."/>
        </authorList>
    </citation>
    <scope>NUCLEOTIDE SEQUENCE [LARGE SCALE GENOMIC DNA]</scope>
    <source>
        <strain evidence="10 11">CGMCC 1.12708</strain>
    </source>
</reference>
<evidence type="ECO:0000256" key="1">
    <source>
        <dbReference type="ARBA" id="ARBA00006950"/>
    </source>
</evidence>
<dbReference type="FunFam" id="1.20.1260.10:FF:000001">
    <property type="entry name" value="Non-heme ferritin"/>
    <property type="match status" value="1"/>
</dbReference>
<keyword evidence="8" id="KW-0963">Cytoplasm</keyword>
<dbReference type="InterPro" id="IPR012347">
    <property type="entry name" value="Ferritin-like"/>
</dbReference>
<dbReference type="AlphaFoldDB" id="A0A1W2AFZ9"/>
<dbReference type="CDD" id="cd01055">
    <property type="entry name" value="Nonheme_Ferritin"/>
    <property type="match status" value="1"/>
</dbReference>
<keyword evidence="4" id="KW-0560">Oxidoreductase</keyword>
<evidence type="ECO:0000256" key="2">
    <source>
        <dbReference type="ARBA" id="ARBA00022434"/>
    </source>
</evidence>
<dbReference type="GO" id="GO:0042802">
    <property type="term" value="F:identical protein binding"/>
    <property type="evidence" value="ECO:0007669"/>
    <property type="project" value="UniProtKB-ARBA"/>
</dbReference>
<dbReference type="InterPro" id="IPR009078">
    <property type="entry name" value="Ferritin-like_SF"/>
</dbReference>
<evidence type="ECO:0000256" key="6">
    <source>
        <dbReference type="ARBA" id="ARBA00054546"/>
    </source>
</evidence>
<evidence type="ECO:0000256" key="3">
    <source>
        <dbReference type="ARBA" id="ARBA00022723"/>
    </source>
</evidence>
<dbReference type="InterPro" id="IPR041719">
    <property type="entry name" value="Ferritin_prok"/>
</dbReference>
<organism evidence="10 11">
    <name type="scientific">Moheibacter sediminis</name>
    <dbReference type="NCBI Taxonomy" id="1434700"/>
    <lineage>
        <taxon>Bacteria</taxon>
        <taxon>Pseudomonadati</taxon>
        <taxon>Bacteroidota</taxon>
        <taxon>Flavobacteriia</taxon>
        <taxon>Flavobacteriales</taxon>
        <taxon>Weeksellaceae</taxon>
        <taxon>Moheibacter</taxon>
    </lineage>
</organism>
<evidence type="ECO:0000256" key="4">
    <source>
        <dbReference type="ARBA" id="ARBA00023002"/>
    </source>
</evidence>
<dbReference type="InterPro" id="IPR008331">
    <property type="entry name" value="Ferritin_DPS_dom"/>
</dbReference>
<dbReference type="SUPFAM" id="SSF47240">
    <property type="entry name" value="Ferritin-like"/>
    <property type="match status" value="1"/>
</dbReference>
<accession>A0A1W2AFZ9</accession>
<dbReference type="PROSITE" id="PS50905">
    <property type="entry name" value="FERRITIN_LIKE"/>
    <property type="match status" value="1"/>
</dbReference>
<dbReference type="GO" id="GO:0006826">
    <property type="term" value="P:iron ion transport"/>
    <property type="evidence" value="ECO:0007669"/>
    <property type="project" value="InterPro"/>
</dbReference>
<dbReference type="GO" id="GO:0008199">
    <property type="term" value="F:ferric iron binding"/>
    <property type="evidence" value="ECO:0007669"/>
    <property type="project" value="InterPro"/>
</dbReference>
<dbReference type="STRING" id="1434700.SAMN06296427_104104"/>
<keyword evidence="3 7" id="KW-0479">Metal-binding</keyword>
<evidence type="ECO:0000313" key="10">
    <source>
        <dbReference type="EMBL" id="SMC59168.1"/>
    </source>
</evidence>
<keyword evidence="11" id="KW-1185">Reference proteome</keyword>
<evidence type="ECO:0000256" key="8">
    <source>
        <dbReference type="RuleBase" id="RU361145"/>
    </source>
</evidence>
<keyword evidence="2 8" id="KW-0409">Iron storage</keyword>
<dbReference type="GO" id="GO:0005737">
    <property type="term" value="C:cytoplasm"/>
    <property type="evidence" value="ECO:0007669"/>
    <property type="project" value="UniProtKB-SubCell"/>
</dbReference>
<sequence length="165" mass="19064">MIKQNIIDALNNQVEAEAGASQLYLAMASWADSRGLEGISEFLFAHSDEERMHMLKLIRFINERGGKAIIPSLHMPKQDFQNLNEIFTMLLDHEVKVSEMINEIVDLTLSEKDYTTHNFLQWYVSEQIEEERLARIILDKLKLIGDDKGGMYLFDRDISTFNPAK</sequence>
<evidence type="ECO:0000259" key="9">
    <source>
        <dbReference type="PROSITE" id="PS50905"/>
    </source>
</evidence>
<dbReference type="RefSeq" id="WP_084017027.1">
    <property type="nucleotide sequence ID" value="NZ_FWXS01000004.1"/>
</dbReference>
<comment type="function">
    <text evidence="6">May alleviate iron toxicity in the presence of oxygen.</text>
</comment>
<comment type="catalytic activity">
    <reaction evidence="8">
        <text>4 Fe(2+) + O2 + 6 H2O = 4 iron(III) oxide-hydroxide + 12 H(+)</text>
        <dbReference type="Rhea" id="RHEA:11972"/>
        <dbReference type="ChEBI" id="CHEBI:15377"/>
        <dbReference type="ChEBI" id="CHEBI:15378"/>
        <dbReference type="ChEBI" id="CHEBI:15379"/>
        <dbReference type="ChEBI" id="CHEBI:29033"/>
        <dbReference type="ChEBI" id="CHEBI:78619"/>
        <dbReference type="EC" id="1.16.3.2"/>
    </reaction>
</comment>
<gene>
    <name evidence="10" type="ORF">SAMN06296427_104104</name>
</gene>
<evidence type="ECO:0000313" key="11">
    <source>
        <dbReference type="Proteomes" id="UP000192393"/>
    </source>
</evidence>
<dbReference type="GO" id="GO:0016491">
    <property type="term" value="F:oxidoreductase activity"/>
    <property type="evidence" value="ECO:0007669"/>
    <property type="project" value="UniProtKB-KW"/>
</dbReference>
<feature type="binding site" evidence="7">
    <location>
        <position position="127"/>
    </location>
    <ligand>
        <name>Fe cation</name>
        <dbReference type="ChEBI" id="CHEBI:24875"/>
        <label>1</label>
    </ligand>
</feature>
<feature type="domain" description="Ferritin-like diiron" evidence="9">
    <location>
        <begin position="1"/>
        <end position="145"/>
    </location>
</feature>
<feature type="binding site" evidence="7">
    <location>
        <position position="53"/>
    </location>
    <ligand>
        <name>Fe cation</name>
        <dbReference type="ChEBI" id="CHEBI:24875"/>
        <label>1</label>
    </ligand>
</feature>
<comment type="function">
    <text evidence="8">Iron-storage protein.</text>
</comment>
<dbReference type="EC" id="1.16.3.2" evidence="8"/>
<feature type="binding site" evidence="7">
    <location>
        <position position="94"/>
    </location>
    <ligand>
        <name>Fe cation</name>
        <dbReference type="ChEBI" id="CHEBI:24875"/>
        <label>1</label>
    </ligand>
</feature>
<feature type="binding site" evidence="7">
    <location>
        <position position="17"/>
    </location>
    <ligand>
        <name>Fe cation</name>
        <dbReference type="ChEBI" id="CHEBI:24875"/>
        <label>1</label>
    </ligand>
</feature>
<dbReference type="InterPro" id="IPR009040">
    <property type="entry name" value="Ferritin-like_diiron"/>
</dbReference>
<dbReference type="Gene3D" id="1.20.1260.10">
    <property type="match status" value="1"/>
</dbReference>
<dbReference type="Pfam" id="PF00210">
    <property type="entry name" value="Ferritin"/>
    <property type="match status" value="1"/>
</dbReference>
<dbReference type="GO" id="GO:0006879">
    <property type="term" value="P:intracellular iron ion homeostasis"/>
    <property type="evidence" value="ECO:0007669"/>
    <property type="project" value="UniProtKB-KW"/>
</dbReference>
<evidence type="ECO:0000256" key="7">
    <source>
        <dbReference type="PIRSR" id="PIRSR601519-1"/>
    </source>
</evidence>